<keyword evidence="1" id="KW-1133">Transmembrane helix</keyword>
<dbReference type="AlphaFoldDB" id="A0A447CXE1"/>
<protein>
    <recommendedName>
        <fullName evidence="2">EamA domain-containing protein</fullName>
    </recommendedName>
</protein>
<name>A0A447CXE1_9BRAD</name>
<keyword evidence="1" id="KW-0472">Membrane</keyword>
<gene>
    <name evidence="3" type="ORF">RHODGE_RHODGE_03030</name>
</gene>
<feature type="transmembrane region" description="Helical" evidence="1">
    <location>
        <begin position="281"/>
        <end position="297"/>
    </location>
</feature>
<feature type="transmembrane region" description="Helical" evidence="1">
    <location>
        <begin position="6"/>
        <end position="22"/>
    </location>
</feature>
<sequence>MSEWTIWPWAAFTVAAAAAQTVRNAAQRQLTRTLGTTGATHVRFLFGVPFAVVFLAAIVLATGTAPPRPPLAFWPWVTTGALTQIAATAMMLAAMGERSFLVVIAYTKTEPIQVALFGLAVLGDPITLAVGAAIAVATTGVVTMSLRPGQEAGGARPVALGIGAAACFAVSAVAFRGAILSLDAGYLTAAGTTLCIALALQALLLSVWLAVRDRTVLVAVLRAWRPSLLAGFMGALASQLWFLGFALTTAANVRTLALVEVLFAQGVSRFVFGQRTTARELIGVVLIVVGVVMLLWAQ</sequence>
<accession>A0A447CXE1</accession>
<dbReference type="EMBL" id="UWOC01000156">
    <property type="protein sequence ID" value="VCU09861.1"/>
    <property type="molecule type" value="Genomic_DNA"/>
</dbReference>
<feature type="transmembrane region" description="Helical" evidence="1">
    <location>
        <begin position="223"/>
        <end position="247"/>
    </location>
</feature>
<dbReference type="Pfam" id="PF00892">
    <property type="entry name" value="EamA"/>
    <property type="match status" value="1"/>
</dbReference>
<keyword evidence="4" id="KW-1185">Reference proteome</keyword>
<dbReference type="RefSeq" id="WP_129609650.1">
    <property type="nucleotide sequence ID" value="NZ_UWOC01000156.1"/>
</dbReference>
<evidence type="ECO:0000259" key="2">
    <source>
        <dbReference type="Pfam" id="PF00892"/>
    </source>
</evidence>
<dbReference type="GO" id="GO:0016020">
    <property type="term" value="C:membrane"/>
    <property type="evidence" value="ECO:0007669"/>
    <property type="project" value="InterPro"/>
</dbReference>
<feature type="domain" description="EamA" evidence="2">
    <location>
        <begin position="158"/>
        <end position="295"/>
    </location>
</feature>
<dbReference type="InterPro" id="IPR037185">
    <property type="entry name" value="EmrE-like"/>
</dbReference>
<reference evidence="4" key="1">
    <citation type="submission" date="2018-10" db="EMBL/GenBank/DDBJ databases">
        <authorList>
            <person name="Peiro R."/>
            <person name="Begona"/>
            <person name="Cbmso G."/>
            <person name="Lopez M."/>
            <person name="Gonzalez S."/>
            <person name="Sacristan E."/>
            <person name="Castillo E."/>
        </authorList>
    </citation>
    <scope>NUCLEOTIDE SEQUENCE [LARGE SCALE GENOMIC DNA]</scope>
</reference>
<feature type="transmembrane region" description="Helical" evidence="1">
    <location>
        <begin position="253"/>
        <end position="272"/>
    </location>
</feature>
<comment type="caution">
    <text evidence="3">The sequence shown here is derived from an EMBL/GenBank/DDBJ whole genome shotgun (WGS) entry which is preliminary data.</text>
</comment>
<dbReference type="Proteomes" id="UP000289200">
    <property type="component" value="Unassembled WGS sequence"/>
</dbReference>
<feature type="transmembrane region" description="Helical" evidence="1">
    <location>
        <begin position="73"/>
        <end position="93"/>
    </location>
</feature>
<organism evidence="3 4">
    <name type="scientific">Rhodoplanes serenus</name>
    <dbReference type="NCBI Taxonomy" id="200615"/>
    <lineage>
        <taxon>Bacteria</taxon>
        <taxon>Pseudomonadati</taxon>
        <taxon>Pseudomonadota</taxon>
        <taxon>Alphaproteobacteria</taxon>
        <taxon>Hyphomicrobiales</taxon>
        <taxon>Nitrobacteraceae</taxon>
        <taxon>Rhodoplanes</taxon>
    </lineage>
</organism>
<evidence type="ECO:0000256" key="1">
    <source>
        <dbReference type="SAM" id="Phobius"/>
    </source>
</evidence>
<dbReference type="InterPro" id="IPR000620">
    <property type="entry name" value="EamA_dom"/>
</dbReference>
<feature type="transmembrane region" description="Helical" evidence="1">
    <location>
        <begin position="42"/>
        <end position="61"/>
    </location>
</feature>
<feature type="transmembrane region" description="Helical" evidence="1">
    <location>
        <begin position="100"/>
        <end position="120"/>
    </location>
</feature>
<dbReference type="SUPFAM" id="SSF103481">
    <property type="entry name" value="Multidrug resistance efflux transporter EmrE"/>
    <property type="match status" value="2"/>
</dbReference>
<feature type="transmembrane region" description="Helical" evidence="1">
    <location>
        <begin position="126"/>
        <end position="146"/>
    </location>
</feature>
<evidence type="ECO:0000313" key="3">
    <source>
        <dbReference type="EMBL" id="VCU09861.1"/>
    </source>
</evidence>
<feature type="transmembrane region" description="Helical" evidence="1">
    <location>
        <begin position="158"/>
        <end position="179"/>
    </location>
</feature>
<keyword evidence="1" id="KW-0812">Transmembrane</keyword>
<evidence type="ECO:0000313" key="4">
    <source>
        <dbReference type="Proteomes" id="UP000289200"/>
    </source>
</evidence>
<feature type="transmembrane region" description="Helical" evidence="1">
    <location>
        <begin position="185"/>
        <end position="211"/>
    </location>
</feature>
<dbReference type="OrthoDB" id="5243804at2"/>
<proteinExistence type="predicted"/>